<dbReference type="Proteomes" id="UP000799438">
    <property type="component" value="Unassembled WGS sequence"/>
</dbReference>
<keyword evidence="3" id="KW-1185">Reference proteome</keyword>
<dbReference type="GeneID" id="54301024"/>
<feature type="region of interest" description="Disordered" evidence="1">
    <location>
        <begin position="56"/>
        <end position="80"/>
    </location>
</feature>
<evidence type="ECO:0000313" key="3">
    <source>
        <dbReference type="Proteomes" id="UP000799438"/>
    </source>
</evidence>
<dbReference type="EMBL" id="ML995500">
    <property type="protein sequence ID" value="KAF2137788.1"/>
    <property type="molecule type" value="Genomic_DNA"/>
</dbReference>
<dbReference type="RefSeq" id="XP_033393503.1">
    <property type="nucleotide sequence ID" value="XM_033543527.1"/>
</dbReference>
<dbReference type="AlphaFoldDB" id="A0A6A6B2G7"/>
<protein>
    <submittedName>
        <fullName evidence="2">Uncharacterized protein</fullName>
    </submittedName>
</protein>
<name>A0A6A6B2G7_9PEZI</name>
<accession>A0A6A6B2G7</accession>
<gene>
    <name evidence="2" type="ORF">K452DRAFT_312162</name>
</gene>
<reference evidence="2" key="1">
    <citation type="journal article" date="2020" name="Stud. Mycol.">
        <title>101 Dothideomycetes genomes: a test case for predicting lifestyles and emergence of pathogens.</title>
        <authorList>
            <person name="Haridas S."/>
            <person name="Albert R."/>
            <person name="Binder M."/>
            <person name="Bloem J."/>
            <person name="Labutti K."/>
            <person name="Salamov A."/>
            <person name="Andreopoulos B."/>
            <person name="Baker S."/>
            <person name="Barry K."/>
            <person name="Bills G."/>
            <person name="Bluhm B."/>
            <person name="Cannon C."/>
            <person name="Castanera R."/>
            <person name="Culley D."/>
            <person name="Daum C."/>
            <person name="Ezra D."/>
            <person name="Gonzalez J."/>
            <person name="Henrissat B."/>
            <person name="Kuo A."/>
            <person name="Liang C."/>
            <person name="Lipzen A."/>
            <person name="Lutzoni F."/>
            <person name="Magnuson J."/>
            <person name="Mondo S."/>
            <person name="Nolan M."/>
            <person name="Ohm R."/>
            <person name="Pangilinan J."/>
            <person name="Park H.-J."/>
            <person name="Ramirez L."/>
            <person name="Alfaro M."/>
            <person name="Sun H."/>
            <person name="Tritt A."/>
            <person name="Yoshinaga Y."/>
            <person name="Zwiers L.-H."/>
            <person name="Turgeon B."/>
            <person name="Goodwin S."/>
            <person name="Spatafora J."/>
            <person name="Crous P."/>
            <person name="Grigoriev I."/>
        </authorList>
    </citation>
    <scope>NUCLEOTIDE SEQUENCE</scope>
    <source>
        <strain evidence="2">CBS 121167</strain>
    </source>
</reference>
<sequence length="165" mass="17881">MTRAQPRAKAILVSVSTVAQKGFEDGDLGMFDGIAFAPRPFLEADVFLQARDQEDAPRGAAGLGPCSHNTSSRPPTPPTLPAMDLAAPPESLHPTLDAARTAARVFATQHGYGLTNRGTKSRPYIGVPKKLRMQYDISNNRLLTAYVRDASSRGTTYPFKVNIRL</sequence>
<organism evidence="2 3">
    <name type="scientific">Aplosporella prunicola CBS 121167</name>
    <dbReference type="NCBI Taxonomy" id="1176127"/>
    <lineage>
        <taxon>Eukaryota</taxon>
        <taxon>Fungi</taxon>
        <taxon>Dikarya</taxon>
        <taxon>Ascomycota</taxon>
        <taxon>Pezizomycotina</taxon>
        <taxon>Dothideomycetes</taxon>
        <taxon>Dothideomycetes incertae sedis</taxon>
        <taxon>Botryosphaeriales</taxon>
        <taxon>Aplosporellaceae</taxon>
        <taxon>Aplosporella</taxon>
    </lineage>
</organism>
<evidence type="ECO:0000256" key="1">
    <source>
        <dbReference type="SAM" id="MobiDB-lite"/>
    </source>
</evidence>
<proteinExistence type="predicted"/>
<evidence type="ECO:0000313" key="2">
    <source>
        <dbReference type="EMBL" id="KAF2137788.1"/>
    </source>
</evidence>